<proteinExistence type="predicted"/>
<dbReference type="RefSeq" id="WP_201660104.1">
    <property type="nucleotide sequence ID" value="NZ_CAJHCS010000038.1"/>
</dbReference>
<evidence type="ECO:0000313" key="3">
    <source>
        <dbReference type="Proteomes" id="UP001494588"/>
    </source>
</evidence>
<gene>
    <name evidence="2" type="ORF">V4C55_35565</name>
</gene>
<feature type="region of interest" description="Disordered" evidence="1">
    <location>
        <begin position="86"/>
        <end position="105"/>
    </location>
</feature>
<reference evidence="2 3" key="1">
    <citation type="submission" date="2024-01" db="EMBL/GenBank/DDBJ databases">
        <title>The diversity of rhizobia nodulating Mimosa spp. in eleven states of Brazil covering several biomes is determined by host plant, location, and edaphic factors.</title>
        <authorList>
            <person name="Rouws L."/>
            <person name="Barauna A."/>
            <person name="Beukes C."/>
            <person name="De Faria S.M."/>
            <person name="Gross E."/>
            <person name="Dos Reis Junior F.B."/>
            <person name="Simon M."/>
            <person name="Maluk M."/>
            <person name="Odee D.W."/>
            <person name="Kenicer G."/>
            <person name="Young J.P.W."/>
            <person name="Reis V.M."/>
            <person name="Zilli J."/>
            <person name="James E.K."/>
        </authorList>
    </citation>
    <scope>NUCLEOTIDE SEQUENCE [LARGE SCALE GENOMIC DNA]</scope>
    <source>
        <strain evidence="2 3">JPY77</strain>
    </source>
</reference>
<protein>
    <submittedName>
        <fullName evidence="2">Uncharacterized protein</fullName>
    </submittedName>
</protein>
<dbReference type="Proteomes" id="UP001494588">
    <property type="component" value="Unassembled WGS sequence"/>
</dbReference>
<organism evidence="2 3">
    <name type="scientific">Paraburkholderia sabiae</name>
    <dbReference type="NCBI Taxonomy" id="273251"/>
    <lineage>
        <taxon>Bacteria</taxon>
        <taxon>Pseudomonadati</taxon>
        <taxon>Pseudomonadota</taxon>
        <taxon>Betaproteobacteria</taxon>
        <taxon>Burkholderiales</taxon>
        <taxon>Burkholderiaceae</taxon>
        <taxon>Paraburkholderia</taxon>
    </lineage>
</organism>
<dbReference type="EMBL" id="JAZHGC010000044">
    <property type="protein sequence ID" value="MEM5291051.1"/>
    <property type="molecule type" value="Genomic_DNA"/>
</dbReference>
<keyword evidence="3" id="KW-1185">Reference proteome</keyword>
<name>A0ABU9QNR5_9BURK</name>
<comment type="caution">
    <text evidence="2">The sequence shown here is derived from an EMBL/GenBank/DDBJ whole genome shotgun (WGS) entry which is preliminary data.</text>
</comment>
<sequence>MGTEIRLADRSLTLRLRRNAFVRDADKQRAADAAKAFLADAFSWTRDDALMQEFCSLLGLDGERPAHAVFKIRRAIETGDIVAIPDPPRYTGTGSAGSSNPKPPVATFTPSQLFKGASRIASAGSFVSPSLSMLPANDWLSIWNANPGDVLPDGRIATPLAGFADTARTDLGSAQPFGYAPDDVTGDVQALAGGEGTPRGNQAQNRQFKAVVRALGLDQDQAQELHREISGQGLGYHEVLERAIDLFGGRND</sequence>
<evidence type="ECO:0000256" key="1">
    <source>
        <dbReference type="SAM" id="MobiDB-lite"/>
    </source>
</evidence>
<evidence type="ECO:0000313" key="2">
    <source>
        <dbReference type="EMBL" id="MEM5291051.1"/>
    </source>
</evidence>
<accession>A0ABU9QNR5</accession>